<dbReference type="SUPFAM" id="SSF90123">
    <property type="entry name" value="ABC transporter transmembrane region"/>
    <property type="match status" value="1"/>
</dbReference>
<accession>A0ABQ9K017</accession>
<dbReference type="PANTHER" id="PTHR24223:SF448">
    <property type="entry name" value="FI20146P1-RELATED"/>
    <property type="match status" value="1"/>
</dbReference>
<dbReference type="InterPro" id="IPR036640">
    <property type="entry name" value="ABC1_TM_sf"/>
</dbReference>
<evidence type="ECO:0000259" key="8">
    <source>
        <dbReference type="PROSITE" id="PS50929"/>
    </source>
</evidence>
<dbReference type="Gene3D" id="1.20.1560.10">
    <property type="entry name" value="ABC transporter type 1, transmembrane domain"/>
    <property type="match status" value="1"/>
</dbReference>
<protein>
    <recommendedName>
        <fullName evidence="8">ABC transmembrane type-1 domain-containing protein</fullName>
    </recommendedName>
</protein>
<proteinExistence type="predicted"/>
<evidence type="ECO:0000313" key="9">
    <source>
        <dbReference type="EMBL" id="KAJ8983674.1"/>
    </source>
</evidence>
<evidence type="ECO:0000256" key="5">
    <source>
        <dbReference type="ARBA" id="ARBA00022989"/>
    </source>
</evidence>
<feature type="transmembrane region" description="Helical" evidence="7">
    <location>
        <begin position="243"/>
        <end position="266"/>
    </location>
</feature>
<comment type="caution">
    <text evidence="9">The sequence shown here is derived from an EMBL/GenBank/DDBJ whole genome shotgun (WGS) entry which is preliminary data.</text>
</comment>
<evidence type="ECO:0000256" key="7">
    <source>
        <dbReference type="SAM" id="Phobius"/>
    </source>
</evidence>
<dbReference type="InterPro" id="IPR050173">
    <property type="entry name" value="ABC_transporter_C-like"/>
</dbReference>
<feature type="transmembrane region" description="Helical" evidence="7">
    <location>
        <begin position="154"/>
        <end position="174"/>
    </location>
</feature>
<evidence type="ECO:0000256" key="2">
    <source>
        <dbReference type="ARBA" id="ARBA00022692"/>
    </source>
</evidence>
<dbReference type="PANTHER" id="PTHR24223">
    <property type="entry name" value="ATP-BINDING CASSETTE SUB-FAMILY C"/>
    <property type="match status" value="1"/>
</dbReference>
<keyword evidence="6 7" id="KW-0472">Membrane</keyword>
<gene>
    <name evidence="9" type="ORF">NQ317_003462</name>
</gene>
<reference evidence="9" key="1">
    <citation type="journal article" date="2023" name="Insect Mol. Biol.">
        <title>Genome sequencing provides insights into the evolution of gene families encoding plant cell wall-degrading enzymes in longhorned beetles.</title>
        <authorList>
            <person name="Shin N.R."/>
            <person name="Okamura Y."/>
            <person name="Kirsch R."/>
            <person name="Pauchet Y."/>
        </authorList>
    </citation>
    <scope>NUCLEOTIDE SEQUENCE</scope>
    <source>
        <strain evidence="9">MMC_N1</strain>
    </source>
</reference>
<dbReference type="Pfam" id="PF00664">
    <property type="entry name" value="ABC_membrane"/>
    <property type="match status" value="1"/>
</dbReference>
<evidence type="ECO:0000313" key="10">
    <source>
        <dbReference type="Proteomes" id="UP001162164"/>
    </source>
</evidence>
<feature type="domain" description="ABC transmembrane type-1" evidence="8">
    <location>
        <begin position="125"/>
        <end position="365"/>
    </location>
</feature>
<keyword evidence="4" id="KW-0067">ATP-binding</keyword>
<keyword evidence="5 7" id="KW-1133">Transmembrane helix</keyword>
<evidence type="ECO:0000256" key="1">
    <source>
        <dbReference type="ARBA" id="ARBA00022448"/>
    </source>
</evidence>
<organism evidence="9 10">
    <name type="scientific">Molorchus minor</name>
    <dbReference type="NCBI Taxonomy" id="1323400"/>
    <lineage>
        <taxon>Eukaryota</taxon>
        <taxon>Metazoa</taxon>
        <taxon>Ecdysozoa</taxon>
        <taxon>Arthropoda</taxon>
        <taxon>Hexapoda</taxon>
        <taxon>Insecta</taxon>
        <taxon>Pterygota</taxon>
        <taxon>Neoptera</taxon>
        <taxon>Endopterygota</taxon>
        <taxon>Coleoptera</taxon>
        <taxon>Polyphaga</taxon>
        <taxon>Cucujiformia</taxon>
        <taxon>Chrysomeloidea</taxon>
        <taxon>Cerambycidae</taxon>
        <taxon>Lamiinae</taxon>
        <taxon>Monochamini</taxon>
        <taxon>Molorchus</taxon>
    </lineage>
</organism>
<keyword evidence="10" id="KW-1185">Reference proteome</keyword>
<evidence type="ECO:0000256" key="3">
    <source>
        <dbReference type="ARBA" id="ARBA00022741"/>
    </source>
</evidence>
<dbReference type="InterPro" id="IPR011527">
    <property type="entry name" value="ABC1_TM_dom"/>
</dbReference>
<keyword evidence="2 7" id="KW-0812">Transmembrane</keyword>
<dbReference type="Proteomes" id="UP001162164">
    <property type="component" value="Unassembled WGS sequence"/>
</dbReference>
<feature type="transmembrane region" description="Helical" evidence="7">
    <location>
        <begin position="334"/>
        <end position="360"/>
    </location>
</feature>
<evidence type="ECO:0000256" key="6">
    <source>
        <dbReference type="ARBA" id="ARBA00023136"/>
    </source>
</evidence>
<dbReference type="EMBL" id="JAPWTJ010000066">
    <property type="protein sequence ID" value="KAJ8983674.1"/>
    <property type="molecule type" value="Genomic_DNA"/>
</dbReference>
<keyword evidence="3" id="KW-0547">Nucleotide-binding</keyword>
<sequence>MKLLQITLPLDKKIRIPQSNMEETQYFDSNQLNGKDHPKERANIITKAFFCWFLPLFKELNEDDMYGTLKEHEASSLGDRLEQAWNYEVAHKKNPSLGMAIAKIFRVQLVLQAIFFTFRELVVKLSQPILITQFLKYYEPDQTEINKDEGHIRVYYAALIVTSTLLIVLCFHNYQLWAMHLGLKIRVAVCSLIYRKALKLNNKALAQTTVGQMVNLLSNDVGRFNQAVTHINFIWMAPLQLIIISYLLYVYVGIIGLVGTAFLLLFTPCQMYMGKKTSQYRLKTAIRTDERIRLMSEIINGIQVIKMYSWEKPFAKLVEISRRKEIQQIQKTSVIRAIIMSLGLILNRLAIYLCILVYVLTGHNT</sequence>
<dbReference type="PROSITE" id="PS50929">
    <property type="entry name" value="ABC_TM1F"/>
    <property type="match status" value="1"/>
</dbReference>
<keyword evidence="1" id="KW-0813">Transport</keyword>
<name>A0ABQ9K017_9CUCU</name>
<evidence type="ECO:0000256" key="4">
    <source>
        <dbReference type="ARBA" id="ARBA00022840"/>
    </source>
</evidence>